<gene>
    <name evidence="1" type="ORF">J2Z43_002111</name>
</gene>
<evidence type="ECO:0000313" key="2">
    <source>
        <dbReference type="Proteomes" id="UP000767291"/>
    </source>
</evidence>
<protein>
    <recommendedName>
        <fullName evidence="3">Pentapeptide repeat-containing protein</fullName>
    </recommendedName>
</protein>
<dbReference type="PANTHER" id="PTHR14136">
    <property type="entry name" value="BTB_POZ DOMAIN-CONTAINING PROTEIN KCTD9"/>
    <property type="match status" value="1"/>
</dbReference>
<dbReference type="InterPro" id="IPR001646">
    <property type="entry name" value="5peptide_repeat"/>
</dbReference>
<dbReference type="RefSeq" id="WP_209457122.1">
    <property type="nucleotide sequence ID" value="NZ_BAAACS010000004.1"/>
</dbReference>
<dbReference type="EMBL" id="JAGGJX010000004">
    <property type="protein sequence ID" value="MBP1855713.1"/>
    <property type="molecule type" value="Genomic_DNA"/>
</dbReference>
<comment type="caution">
    <text evidence="1">The sequence shown here is derived from an EMBL/GenBank/DDBJ whole genome shotgun (WGS) entry which is preliminary data.</text>
</comment>
<reference evidence="1 2" key="1">
    <citation type="submission" date="2021-03" db="EMBL/GenBank/DDBJ databases">
        <title>Genomic Encyclopedia of Type Strains, Phase IV (KMG-IV): sequencing the most valuable type-strain genomes for metagenomic binning, comparative biology and taxonomic classification.</title>
        <authorList>
            <person name="Goeker M."/>
        </authorList>
    </citation>
    <scope>NUCLEOTIDE SEQUENCE [LARGE SCALE GENOMIC DNA]</scope>
    <source>
        <strain evidence="1 2">DSM 1289</strain>
    </source>
</reference>
<organism evidence="1 2">
    <name type="scientific">Metaclostridioides mangenotii</name>
    <dbReference type="NCBI Taxonomy" id="1540"/>
    <lineage>
        <taxon>Bacteria</taxon>
        <taxon>Bacillati</taxon>
        <taxon>Bacillota</taxon>
        <taxon>Clostridia</taxon>
        <taxon>Peptostreptococcales</taxon>
        <taxon>Peptostreptococcaceae</taxon>
        <taxon>Metaclostridioides</taxon>
    </lineage>
</organism>
<keyword evidence="2" id="KW-1185">Reference proteome</keyword>
<sequence>MKCMKQQKLIEMLDKRGEKSIDLSMTSFDNMDLQGFDFHNIDLRNSSFKNSNLSGANFRNCNLTGINIEGANLFGSNLEGALLEGIVFNDNTKYFKMSCPEEGAFIGWKKCFNFRVVQLLIPADAKRCSATYNACRCDKAKVLTIKSIDYKESFDEAISYADGNFKYRVGEMAIPSGFNEDRWNDSTEGIHFFMSREEAIGYL</sequence>
<dbReference type="Pfam" id="PF19062">
    <property type="entry name" value="DUF5758"/>
    <property type="match status" value="1"/>
</dbReference>
<proteinExistence type="predicted"/>
<evidence type="ECO:0008006" key="3">
    <source>
        <dbReference type="Google" id="ProtNLM"/>
    </source>
</evidence>
<dbReference type="Pfam" id="PF13599">
    <property type="entry name" value="Pentapeptide_4"/>
    <property type="match status" value="1"/>
</dbReference>
<dbReference type="Gene3D" id="2.160.20.80">
    <property type="entry name" value="E3 ubiquitin-protein ligase SopA"/>
    <property type="match status" value="1"/>
</dbReference>
<accession>A0ABS4ECN6</accession>
<dbReference type="PANTHER" id="PTHR14136:SF17">
    <property type="entry name" value="BTB_POZ DOMAIN-CONTAINING PROTEIN KCTD9"/>
    <property type="match status" value="1"/>
</dbReference>
<name>A0ABS4ECN6_9FIRM</name>
<dbReference type="InterPro" id="IPR051082">
    <property type="entry name" value="Pentapeptide-BTB/POZ_domain"/>
</dbReference>
<dbReference type="Proteomes" id="UP000767291">
    <property type="component" value="Unassembled WGS sequence"/>
</dbReference>
<evidence type="ECO:0000313" key="1">
    <source>
        <dbReference type="EMBL" id="MBP1855713.1"/>
    </source>
</evidence>
<dbReference type="SUPFAM" id="SSF141571">
    <property type="entry name" value="Pentapeptide repeat-like"/>
    <property type="match status" value="1"/>
</dbReference>
<dbReference type="InterPro" id="IPR043919">
    <property type="entry name" value="DUF5758"/>
</dbReference>